<dbReference type="Proteomes" id="UP000199428">
    <property type="component" value="Unassembled WGS sequence"/>
</dbReference>
<accession>A0A1G5S395</accession>
<name>A0A1G5S395_PSEXY</name>
<organism evidence="2 3">
    <name type="scientific">Pseudobutyrivibrio xylanivorans</name>
    <dbReference type="NCBI Taxonomy" id="185007"/>
    <lineage>
        <taxon>Bacteria</taxon>
        <taxon>Bacillati</taxon>
        <taxon>Bacillota</taxon>
        <taxon>Clostridia</taxon>
        <taxon>Lachnospirales</taxon>
        <taxon>Lachnospiraceae</taxon>
        <taxon>Pseudobutyrivibrio</taxon>
    </lineage>
</organism>
<dbReference type="InterPro" id="IPR030395">
    <property type="entry name" value="GP_PDE_dom"/>
</dbReference>
<dbReference type="PROSITE" id="PS51704">
    <property type="entry name" value="GP_PDE"/>
    <property type="match status" value="1"/>
</dbReference>
<dbReference type="GO" id="GO:0008081">
    <property type="term" value="F:phosphoric diester hydrolase activity"/>
    <property type="evidence" value="ECO:0007669"/>
    <property type="project" value="InterPro"/>
</dbReference>
<dbReference type="Pfam" id="PF03009">
    <property type="entry name" value="GDPD"/>
    <property type="match status" value="1"/>
</dbReference>
<evidence type="ECO:0000259" key="1">
    <source>
        <dbReference type="PROSITE" id="PS51704"/>
    </source>
</evidence>
<sequence length="276" mass="31930">MNKKLKRACDRIRLSWYRVSGRTKGGNASMETPVVWAHRGASGYLPENTLPAFQKAVEMGAYGIELDIHKTKDGQLVVIHDEKIDRTSNGNGYVRDYTLEELRRYNYNATMPEACPHADIPTMREVFELIKPTNLHINIEIKNGVYFYEDIEKDIIAMTKEFDMEDRVIYSSFNHYSIMKVKELDPEAHTGFLYMDGTLDMPEYGREHGVEALHPALYNVQYPNYVERCHEYGLKINSWTINSKQYMKMACEMGIDGIITNYPDTALEIVAKYNQK</sequence>
<reference evidence="2 3" key="1">
    <citation type="submission" date="2016-10" db="EMBL/GenBank/DDBJ databases">
        <authorList>
            <person name="de Groot N.N."/>
        </authorList>
    </citation>
    <scope>NUCLEOTIDE SEQUENCE [LARGE SCALE GENOMIC DNA]</scope>
    <source>
        <strain evidence="2 3">DSM 10317</strain>
    </source>
</reference>
<dbReference type="PANTHER" id="PTHR46211:SF1">
    <property type="entry name" value="GLYCEROPHOSPHODIESTER PHOSPHODIESTERASE, CYTOPLASMIC"/>
    <property type="match status" value="1"/>
</dbReference>
<dbReference type="InterPro" id="IPR017946">
    <property type="entry name" value="PLC-like_Pdiesterase_TIM-brl"/>
</dbReference>
<protein>
    <submittedName>
        <fullName evidence="2">Glycerophosphoryl diester phosphodiesterase</fullName>
    </submittedName>
</protein>
<dbReference type="RefSeq" id="WP_330388079.1">
    <property type="nucleotide sequence ID" value="NZ_FMWK01000016.1"/>
</dbReference>
<dbReference type="EMBL" id="FMWK01000016">
    <property type="protein sequence ID" value="SCZ80845.1"/>
    <property type="molecule type" value="Genomic_DNA"/>
</dbReference>
<proteinExistence type="predicted"/>
<feature type="domain" description="GP-PDE" evidence="1">
    <location>
        <begin position="33"/>
        <end position="270"/>
    </location>
</feature>
<evidence type="ECO:0000313" key="3">
    <source>
        <dbReference type="Proteomes" id="UP000199428"/>
    </source>
</evidence>
<dbReference type="CDD" id="cd08563">
    <property type="entry name" value="GDPD_TtGDE_like"/>
    <property type="match status" value="1"/>
</dbReference>
<gene>
    <name evidence="2" type="ORF">SAMN02910350_02507</name>
</gene>
<dbReference type="AlphaFoldDB" id="A0A1G5S395"/>
<dbReference type="PANTHER" id="PTHR46211">
    <property type="entry name" value="GLYCEROPHOSPHORYL DIESTER PHOSPHODIESTERASE"/>
    <property type="match status" value="1"/>
</dbReference>
<dbReference type="GO" id="GO:0006629">
    <property type="term" value="P:lipid metabolic process"/>
    <property type="evidence" value="ECO:0007669"/>
    <property type="project" value="InterPro"/>
</dbReference>
<dbReference type="SUPFAM" id="SSF51695">
    <property type="entry name" value="PLC-like phosphodiesterases"/>
    <property type="match status" value="1"/>
</dbReference>
<dbReference type="Gene3D" id="3.20.20.190">
    <property type="entry name" value="Phosphatidylinositol (PI) phosphodiesterase"/>
    <property type="match status" value="1"/>
</dbReference>
<evidence type="ECO:0000313" key="2">
    <source>
        <dbReference type="EMBL" id="SCZ80845.1"/>
    </source>
</evidence>